<proteinExistence type="predicted"/>
<protein>
    <submittedName>
        <fullName evidence="1">Uncharacterized protein</fullName>
    </submittedName>
</protein>
<name>A0A1S9PHH6_9SPHI</name>
<sequence length="170" mass="19032">MGGTLAFGSKTKPNNHRELFAVEAKNYALPVLANTPLENAYHELELLGFPLSMTLFELLKTEYRGEIYANGLINQIGQVVKMVGLYVCEKTVLTKTNQKMWFGDFLDVEGNTFDTVHSPNRTPHYPFRGKGCYLILGKVVAEFGVPGLEVLKFAKLPIHPNPVLSYPQML</sequence>
<accession>A0A1S9PHH6</accession>
<dbReference type="Proteomes" id="UP000189739">
    <property type="component" value="Unassembled WGS sequence"/>
</dbReference>
<dbReference type="EMBL" id="MBTF01000007">
    <property type="protein sequence ID" value="OOQ60410.1"/>
    <property type="molecule type" value="Genomic_DNA"/>
</dbReference>
<organism evidence="1 2">
    <name type="scientific">Mucilaginibacter pedocola</name>
    <dbReference type="NCBI Taxonomy" id="1792845"/>
    <lineage>
        <taxon>Bacteria</taxon>
        <taxon>Pseudomonadati</taxon>
        <taxon>Bacteroidota</taxon>
        <taxon>Sphingobacteriia</taxon>
        <taxon>Sphingobacteriales</taxon>
        <taxon>Sphingobacteriaceae</taxon>
        <taxon>Mucilaginibacter</taxon>
    </lineage>
</organism>
<keyword evidence="2" id="KW-1185">Reference proteome</keyword>
<evidence type="ECO:0000313" key="1">
    <source>
        <dbReference type="EMBL" id="OOQ60410.1"/>
    </source>
</evidence>
<dbReference type="STRING" id="1792845.BC343_25695"/>
<gene>
    <name evidence="1" type="ORF">BC343_25695</name>
</gene>
<comment type="caution">
    <text evidence="1">The sequence shown here is derived from an EMBL/GenBank/DDBJ whole genome shotgun (WGS) entry which is preliminary data.</text>
</comment>
<evidence type="ECO:0000313" key="2">
    <source>
        <dbReference type="Proteomes" id="UP000189739"/>
    </source>
</evidence>
<dbReference type="RefSeq" id="WP_238381750.1">
    <property type="nucleotide sequence ID" value="NZ_MBTF01000007.1"/>
</dbReference>
<reference evidence="1 2" key="1">
    <citation type="submission" date="2016-07" db="EMBL/GenBank/DDBJ databases">
        <title>Genomic analysis of zinc-resistant bacterium Mucilaginibacter pedocola TBZ30.</title>
        <authorList>
            <person name="Huang J."/>
            <person name="Tang J."/>
        </authorList>
    </citation>
    <scope>NUCLEOTIDE SEQUENCE [LARGE SCALE GENOMIC DNA]</scope>
    <source>
        <strain evidence="1 2">TBZ30</strain>
    </source>
</reference>
<dbReference type="AlphaFoldDB" id="A0A1S9PHH6"/>